<reference evidence="2 3" key="1">
    <citation type="submission" date="2019-03" db="EMBL/GenBank/DDBJ databases">
        <title>Genomic Encyclopedia of Type Strains, Phase IV (KMG-IV): sequencing the most valuable type-strain genomes for metagenomic binning, comparative biology and taxonomic classification.</title>
        <authorList>
            <person name="Goeker M."/>
        </authorList>
    </citation>
    <scope>NUCLEOTIDE SEQUENCE [LARGE SCALE GENOMIC DNA]</scope>
    <source>
        <strain evidence="2 3">DSM 11170</strain>
    </source>
</reference>
<dbReference type="PANTHER" id="PTHR43852:SF3">
    <property type="entry name" value="NUCLEOTIDYLTRANSFERASE"/>
    <property type="match status" value="1"/>
</dbReference>
<dbReference type="Pfam" id="PF18765">
    <property type="entry name" value="Polbeta"/>
    <property type="match status" value="1"/>
</dbReference>
<feature type="domain" description="Polymerase beta nucleotidyltransferase" evidence="1">
    <location>
        <begin position="17"/>
        <end position="109"/>
    </location>
</feature>
<dbReference type="AlphaFoldDB" id="A0A4R2RVU1"/>
<dbReference type="PANTHER" id="PTHR43852">
    <property type="entry name" value="NUCLEOTIDYLTRANSFERASE"/>
    <property type="match status" value="1"/>
</dbReference>
<keyword evidence="3" id="KW-1185">Reference proteome</keyword>
<gene>
    <name evidence="2" type="ORF">EDD73_11232</name>
</gene>
<evidence type="ECO:0000313" key="3">
    <source>
        <dbReference type="Proteomes" id="UP000294813"/>
    </source>
</evidence>
<dbReference type="RefSeq" id="WP_131919260.1">
    <property type="nucleotide sequence ID" value="NZ_JAOQNU010000022.1"/>
</dbReference>
<dbReference type="InterPro" id="IPR043519">
    <property type="entry name" value="NT_sf"/>
</dbReference>
<name>A0A4R2RVU1_9FIRM</name>
<proteinExistence type="predicted"/>
<dbReference type="CDD" id="cd05403">
    <property type="entry name" value="NT_KNTase_like"/>
    <property type="match status" value="1"/>
</dbReference>
<accession>A0A4R2RVU1</accession>
<sequence>MSLPESIPMLNIDDRLEAIKRYFAEQPIVFAAYLFGSYGTEYQTPQSDVDIAVLVDNETVNDIDKQLELECRISDILGTDDVDVLFLNQASLLMQYKVLRTGRLLYEREGDLLSDFIEYVLIRYLDYQIDYSAFCREYDKALPEVDSRGRGR</sequence>
<dbReference type="EMBL" id="SLXT01000012">
    <property type="protein sequence ID" value="TCP64071.1"/>
    <property type="molecule type" value="Genomic_DNA"/>
</dbReference>
<evidence type="ECO:0000313" key="2">
    <source>
        <dbReference type="EMBL" id="TCP64071.1"/>
    </source>
</evidence>
<organism evidence="2 3">
    <name type="scientific">Heliophilum fasciatum</name>
    <dbReference type="NCBI Taxonomy" id="35700"/>
    <lineage>
        <taxon>Bacteria</taxon>
        <taxon>Bacillati</taxon>
        <taxon>Bacillota</taxon>
        <taxon>Clostridia</taxon>
        <taxon>Eubacteriales</taxon>
        <taxon>Heliobacteriaceae</taxon>
        <taxon>Heliophilum</taxon>
    </lineage>
</organism>
<dbReference type="OrthoDB" id="1716545at2"/>
<comment type="caution">
    <text evidence="2">The sequence shown here is derived from an EMBL/GenBank/DDBJ whole genome shotgun (WGS) entry which is preliminary data.</text>
</comment>
<protein>
    <submittedName>
        <fullName evidence="2">Putative nucleotidyltransferase</fullName>
    </submittedName>
</protein>
<dbReference type="InterPro" id="IPR052930">
    <property type="entry name" value="TA_antitoxin_MntA"/>
</dbReference>
<dbReference type="InterPro" id="IPR041633">
    <property type="entry name" value="Polbeta"/>
</dbReference>
<dbReference type="Gene3D" id="3.30.460.10">
    <property type="entry name" value="Beta Polymerase, domain 2"/>
    <property type="match status" value="1"/>
</dbReference>
<keyword evidence="2" id="KW-0808">Transferase</keyword>
<dbReference type="Proteomes" id="UP000294813">
    <property type="component" value="Unassembled WGS sequence"/>
</dbReference>
<dbReference type="GO" id="GO:0016740">
    <property type="term" value="F:transferase activity"/>
    <property type="evidence" value="ECO:0007669"/>
    <property type="project" value="UniProtKB-KW"/>
</dbReference>
<dbReference type="NCBIfam" id="NF047752">
    <property type="entry name" value="MntA_antitoxin"/>
    <property type="match status" value="1"/>
</dbReference>
<evidence type="ECO:0000259" key="1">
    <source>
        <dbReference type="Pfam" id="PF18765"/>
    </source>
</evidence>
<dbReference type="SUPFAM" id="SSF81301">
    <property type="entry name" value="Nucleotidyltransferase"/>
    <property type="match status" value="1"/>
</dbReference>